<dbReference type="Proteomes" id="UP001277972">
    <property type="component" value="Unassembled WGS sequence"/>
</dbReference>
<accession>A0ACC6M6Z3</accession>
<keyword evidence="1" id="KW-0456">Lyase</keyword>
<evidence type="ECO:0000313" key="2">
    <source>
        <dbReference type="Proteomes" id="UP001277972"/>
    </source>
</evidence>
<keyword evidence="2" id="KW-1185">Reference proteome</keyword>
<dbReference type="EC" id="4.2.1.75" evidence="1"/>
<evidence type="ECO:0000313" key="1">
    <source>
        <dbReference type="EMBL" id="MDX8046582.1"/>
    </source>
</evidence>
<protein>
    <submittedName>
        <fullName evidence="1">Uroporphyrinogen-III synthase</fullName>
        <ecNumber evidence="1">4.2.1.75</ecNumber>
    </submittedName>
</protein>
<dbReference type="EMBL" id="JAWZSR010000006">
    <property type="protein sequence ID" value="MDX8046582.1"/>
    <property type="molecule type" value="Genomic_DNA"/>
</dbReference>
<reference evidence="1" key="1">
    <citation type="submission" date="2023-11" db="EMBL/GenBank/DDBJ databases">
        <title>Gracilibacillus pellucida a moderately halophilic bacterium isolated from saline soil in Xinjiang province.</title>
        <authorList>
            <person name="Zhang Z."/>
            <person name="Tan F."/>
            <person name="Wang Y."/>
            <person name="Xia M."/>
        </authorList>
    </citation>
    <scope>NUCLEOTIDE SEQUENCE</scope>
    <source>
        <strain evidence="1">S3-1-1</strain>
    </source>
</reference>
<comment type="caution">
    <text evidence="1">The sequence shown here is derived from an EMBL/GenBank/DDBJ whole genome shotgun (WGS) entry which is preliminary data.</text>
</comment>
<name>A0ACC6M6Z3_9BACI</name>
<organism evidence="1 2">
    <name type="scientific">Gracilibacillus pellucidus</name>
    <dbReference type="NCBI Taxonomy" id="3095368"/>
    <lineage>
        <taxon>Bacteria</taxon>
        <taxon>Bacillati</taxon>
        <taxon>Bacillota</taxon>
        <taxon>Bacilli</taxon>
        <taxon>Bacillales</taxon>
        <taxon>Bacillaceae</taxon>
        <taxon>Gracilibacillus</taxon>
    </lineage>
</organism>
<proteinExistence type="predicted"/>
<sequence>MNRSLQGKTVMVTREHKQALPLIHLLEENDAQTQLVPLIKFEQVTDDQTEQQLRNLAEYDWLFFTSTNTVHFFHQMMTKLSVKVMNKIAAVGEKTKNVLMNYGYQVDFSPTIYNGESMVKQFVRKYGKQRIGLICGQNARKEIPELLQELGISFEKIIIYRTIKNEGAKSILNQNVLDVDAVFFTSPSTVTAFDEFLNKGYNKQIKQSVVTVAIGNTTANELRERNFQHIIYPETFTIENMVEAYENYIRKGDK</sequence>
<gene>
    <name evidence="1" type="ORF">SH601_11365</name>
</gene>